<protein>
    <recommendedName>
        <fullName evidence="4">PGF-CTERM archaeal protein-sorting signal domain-containing protein</fullName>
    </recommendedName>
</protein>
<dbReference type="AlphaFoldDB" id="A0A1F2P3S6"/>
<evidence type="ECO:0000256" key="2">
    <source>
        <dbReference type="SAM" id="MobiDB-lite"/>
    </source>
</evidence>
<keyword evidence="3" id="KW-0812">Transmembrane</keyword>
<feature type="compositionally biased region" description="Low complexity" evidence="2">
    <location>
        <begin position="725"/>
        <end position="762"/>
    </location>
</feature>
<gene>
    <name evidence="5" type="ORF">SBU_001442</name>
</gene>
<name>A0A1F2P3S6_9EURY</name>
<proteinExistence type="predicted"/>
<dbReference type="InterPro" id="IPR026371">
    <property type="entry name" value="PGF_CTERM"/>
</dbReference>
<dbReference type="STRING" id="1839936.SBU_001442"/>
<dbReference type="PATRIC" id="fig|1839936.3.peg.1465"/>
<comment type="caution">
    <text evidence="5">The sequence shown here is derived from an EMBL/GenBank/DDBJ whole genome shotgun (WGS) entry which is preliminary data.</text>
</comment>
<reference evidence="5" key="1">
    <citation type="submission" date="2016-05" db="EMBL/GenBank/DDBJ databases">
        <title>Microbial consortia oxidize butane by reversing methanogenesis.</title>
        <authorList>
            <person name="Laso-Perez R."/>
            <person name="Richter M."/>
            <person name="Wegener G."/>
            <person name="Musat F."/>
        </authorList>
    </citation>
    <scope>NUCLEOTIDE SEQUENCE [LARGE SCALE GENOMIC DNA]</scope>
    <source>
        <strain evidence="5">BOX1</strain>
    </source>
</reference>
<keyword evidence="3" id="KW-1133">Transmembrane helix</keyword>
<keyword evidence="1" id="KW-0732">Signal</keyword>
<evidence type="ECO:0000313" key="6">
    <source>
        <dbReference type="Proteomes" id="UP000185779"/>
    </source>
</evidence>
<feature type="domain" description="PGF-CTERM archaeal protein-sorting signal" evidence="4">
    <location>
        <begin position="767"/>
        <end position="788"/>
    </location>
</feature>
<organism evidence="5 6">
    <name type="scientific">Candidatus Syntropharchaeum butanivorans</name>
    <dbReference type="NCBI Taxonomy" id="1839936"/>
    <lineage>
        <taxon>Archaea</taxon>
        <taxon>Methanobacteriati</taxon>
        <taxon>Methanobacteriota</taxon>
        <taxon>Stenosarchaea group</taxon>
        <taxon>Methanomicrobia</taxon>
        <taxon>Methanosarcinales</taxon>
        <taxon>ANME-2 cluster</taxon>
        <taxon>Candidatus Syntropharchaeum</taxon>
    </lineage>
</organism>
<evidence type="ECO:0000313" key="5">
    <source>
        <dbReference type="EMBL" id="OFV65632.1"/>
    </source>
</evidence>
<keyword evidence="6" id="KW-1185">Reference proteome</keyword>
<accession>A0A1F2P3S6</accession>
<evidence type="ECO:0000256" key="1">
    <source>
        <dbReference type="ARBA" id="ARBA00022729"/>
    </source>
</evidence>
<dbReference type="EMBL" id="LYOR01000009">
    <property type="protein sequence ID" value="OFV65632.1"/>
    <property type="molecule type" value="Genomic_DNA"/>
</dbReference>
<evidence type="ECO:0000259" key="4">
    <source>
        <dbReference type="Pfam" id="PF18204"/>
    </source>
</evidence>
<dbReference type="Pfam" id="PF18204">
    <property type="entry name" value="PGF-CTERM"/>
    <property type="match status" value="1"/>
</dbReference>
<evidence type="ECO:0000256" key="3">
    <source>
        <dbReference type="SAM" id="Phobius"/>
    </source>
</evidence>
<sequence>MMKLSKRLLSLVLTGIMVMSVFAGIAMLPMVGATDNTGSYTMNVSNYCVNPGVKILNLTDDAEDSVIIGQEILFVNGTLPSSIRIEGYDDTNTEGYVKTVTTTRTEAVGNGSCASDTINLQGLYFDAGTLTKTGKYKVIWDTSDPANNSMNISVSEPSTWTFDIKVGTKTVSSITVGTTFTIETSPDLEANDSVDLVIINPDGIQLTENPADTSQDFKNINMTKLLSYSSTGINTTGWQTGTYRIHLETNEEHAQGQEMTSAEKTLVVNKGEIDISAEKTTCVELETIKLTVTGVANRGILISGNDSHVIFPAGQEDNPNTASTYTFGDTLDADGTKTYAVYFDDTGSYTITVWDNVTGDSETVDISVEEKAVTFDMVSVATIGEKLVIKGTANTGDTVDIAVEDYVYSSLNDLVIDENGEFEKEIDTGTTTISDFKVPGSVRLRAYIDRTAGTGAIQSGESDDGTTVVLMRVGTLEAELSVSSVALGDDFWVRGTAPGSDSVDILTVDPKGGGGKGIDNGGFGITGASASVSDVDDSFEKKISTSEDAKSGTYLVGVLSPGRDGIYGKTNEASIYDALDVYLGFTDNTPSALETGTISLLKAKSQDDIAAILEGLLTEAGSDDLYTVIPLVVEEQQLTIDTPIPDVAIGEDLVVTGTSNRQPDTAIIVTVKGPVELTPQTVYPSNGTWSATFDTSGAEVGVYTVKADDGDKTATATVNIVSATPTPTATEEVTPTVTETEAPTPVETTATPEETATEEPTPTETPPGFQAIFALAGLGAVAYLVARRRE</sequence>
<keyword evidence="3" id="KW-0472">Membrane</keyword>
<feature type="region of interest" description="Disordered" evidence="2">
    <location>
        <begin position="725"/>
        <end position="766"/>
    </location>
</feature>
<dbReference type="Proteomes" id="UP000185779">
    <property type="component" value="Unassembled WGS sequence"/>
</dbReference>
<feature type="transmembrane region" description="Helical" evidence="3">
    <location>
        <begin position="768"/>
        <end position="786"/>
    </location>
</feature>